<gene>
    <name evidence="1" type="ORF">E4656_08200</name>
</gene>
<organism evidence="1 2">
    <name type="scientific">Natronospirillum operosum</name>
    <dbReference type="NCBI Taxonomy" id="2759953"/>
    <lineage>
        <taxon>Bacteria</taxon>
        <taxon>Pseudomonadati</taxon>
        <taxon>Pseudomonadota</taxon>
        <taxon>Gammaproteobacteria</taxon>
        <taxon>Oceanospirillales</taxon>
        <taxon>Natronospirillaceae</taxon>
        <taxon>Natronospirillum</taxon>
    </lineage>
</organism>
<name>A0A4Z0WDG8_9GAMM</name>
<dbReference type="Proteomes" id="UP000297475">
    <property type="component" value="Unassembled WGS sequence"/>
</dbReference>
<keyword evidence="2" id="KW-1185">Reference proteome</keyword>
<dbReference type="RefSeq" id="WP_135482711.1">
    <property type="nucleotide sequence ID" value="NZ_SRMF01000002.1"/>
</dbReference>
<dbReference type="InterPro" id="IPR019657">
    <property type="entry name" value="ComFB"/>
</dbReference>
<dbReference type="Pfam" id="PF10719">
    <property type="entry name" value="ComFB"/>
    <property type="match status" value="1"/>
</dbReference>
<protein>
    <submittedName>
        <fullName evidence="1">Competence protein ComFB</fullName>
    </submittedName>
</protein>
<accession>A0A4Z0WDG8</accession>
<proteinExistence type="predicted"/>
<evidence type="ECO:0000313" key="1">
    <source>
        <dbReference type="EMBL" id="TGG94143.1"/>
    </source>
</evidence>
<dbReference type="EMBL" id="SRMF01000002">
    <property type="protein sequence ID" value="TGG94143.1"/>
    <property type="molecule type" value="Genomic_DNA"/>
</dbReference>
<dbReference type="OrthoDB" id="5895647at2"/>
<dbReference type="AlphaFoldDB" id="A0A4Z0WDG8"/>
<evidence type="ECO:0000313" key="2">
    <source>
        <dbReference type="Proteomes" id="UP000297475"/>
    </source>
</evidence>
<reference evidence="1 2" key="1">
    <citation type="submission" date="2019-04" db="EMBL/GenBank/DDBJ databases">
        <title>Natronospirillum operosus gen. nov., sp. nov., a haloalkaliphilic satellite isolated from decaying biomass of laboratory culture of cyanobacterium Geitlerinema sp. and proposal of Natronospirillaceae fam. nov. and Saccharospirillaceae fam. nov.</title>
        <authorList>
            <person name="Kevbrin V."/>
            <person name="Boltyanskaya Y."/>
            <person name="Koziaeva V."/>
            <person name="Grouzdev D.S."/>
            <person name="Park M."/>
            <person name="Cho J."/>
        </authorList>
    </citation>
    <scope>NUCLEOTIDE SEQUENCE [LARGE SCALE GENOMIC DNA]</scope>
    <source>
        <strain evidence="1 2">G-116</strain>
    </source>
</reference>
<sequence length="93" mass="10927">MSIKEDISNYYEDLVVDYMVEQHSDRGLTREEMEDVACLALNQLPARYYRYSVDMAFFLSSREMDKMRSQVEEAVGSAVEYVLSHRDQEDRDG</sequence>
<comment type="caution">
    <text evidence="1">The sequence shown here is derived from an EMBL/GenBank/DDBJ whole genome shotgun (WGS) entry which is preliminary data.</text>
</comment>